<accession>A0AAW1K1K9</accession>
<organism evidence="1 2">
    <name type="scientific">Popillia japonica</name>
    <name type="common">Japanese beetle</name>
    <dbReference type="NCBI Taxonomy" id="7064"/>
    <lineage>
        <taxon>Eukaryota</taxon>
        <taxon>Metazoa</taxon>
        <taxon>Ecdysozoa</taxon>
        <taxon>Arthropoda</taxon>
        <taxon>Hexapoda</taxon>
        <taxon>Insecta</taxon>
        <taxon>Pterygota</taxon>
        <taxon>Neoptera</taxon>
        <taxon>Endopterygota</taxon>
        <taxon>Coleoptera</taxon>
        <taxon>Polyphaga</taxon>
        <taxon>Scarabaeiformia</taxon>
        <taxon>Scarabaeidae</taxon>
        <taxon>Rutelinae</taxon>
        <taxon>Popillia</taxon>
    </lineage>
</organism>
<sequence length="116" mass="13137">MCGSRKLNGVTIAVCEQCIPSSNLSRPQYVDVKCRSLWELPESHSMFPDVISSLAFRLCVYIRMDSRLQPCVSKCGVEITEITTVTQRRKNGILPNLHRVESRNAMGGVVYCEWDK</sequence>
<protein>
    <submittedName>
        <fullName evidence="1">Uncharacterized protein</fullName>
    </submittedName>
</protein>
<reference evidence="1 2" key="1">
    <citation type="journal article" date="2024" name="BMC Genomics">
        <title>De novo assembly and annotation of Popillia japonica's genome with initial clues to its potential as an invasive pest.</title>
        <authorList>
            <person name="Cucini C."/>
            <person name="Boschi S."/>
            <person name="Funari R."/>
            <person name="Cardaioli E."/>
            <person name="Iannotti N."/>
            <person name="Marturano G."/>
            <person name="Paoli F."/>
            <person name="Bruttini M."/>
            <person name="Carapelli A."/>
            <person name="Frati F."/>
            <person name="Nardi F."/>
        </authorList>
    </citation>
    <scope>NUCLEOTIDE SEQUENCE [LARGE SCALE GENOMIC DNA]</scope>
    <source>
        <strain evidence="1">DMR45628</strain>
    </source>
</reference>
<gene>
    <name evidence="1" type="ORF">QE152_g25321</name>
</gene>
<dbReference type="Proteomes" id="UP001458880">
    <property type="component" value="Unassembled WGS sequence"/>
</dbReference>
<proteinExistence type="predicted"/>
<evidence type="ECO:0000313" key="1">
    <source>
        <dbReference type="EMBL" id="KAK9711661.1"/>
    </source>
</evidence>
<evidence type="ECO:0000313" key="2">
    <source>
        <dbReference type="Proteomes" id="UP001458880"/>
    </source>
</evidence>
<dbReference type="EMBL" id="JASPKY010000276">
    <property type="protein sequence ID" value="KAK9711661.1"/>
    <property type="molecule type" value="Genomic_DNA"/>
</dbReference>
<keyword evidence="2" id="KW-1185">Reference proteome</keyword>
<name>A0AAW1K1K9_POPJA</name>
<comment type="caution">
    <text evidence="1">The sequence shown here is derived from an EMBL/GenBank/DDBJ whole genome shotgun (WGS) entry which is preliminary data.</text>
</comment>
<dbReference type="AlphaFoldDB" id="A0AAW1K1K9"/>